<comment type="caution">
    <text evidence="1">The sequence shown here is derived from an EMBL/GenBank/DDBJ whole genome shotgun (WGS) entry which is preliminary data.</text>
</comment>
<dbReference type="Pfam" id="PF19940">
    <property type="entry name" value="DUF6402"/>
    <property type="match status" value="1"/>
</dbReference>
<evidence type="ECO:0000313" key="2">
    <source>
        <dbReference type="Proteomes" id="UP000285636"/>
    </source>
</evidence>
<dbReference type="Proteomes" id="UP000285636">
    <property type="component" value="Unassembled WGS sequence"/>
</dbReference>
<protein>
    <submittedName>
        <fullName evidence="1">Uncharacterized protein</fullName>
    </submittedName>
</protein>
<dbReference type="InterPro" id="IPR045646">
    <property type="entry name" value="DUF6402"/>
</dbReference>
<dbReference type="AlphaFoldDB" id="A0A423I8G7"/>
<dbReference type="EMBL" id="MOBK01000004">
    <property type="protein sequence ID" value="RON21778.1"/>
    <property type="molecule type" value="Genomic_DNA"/>
</dbReference>
<accession>A0A423I8G7</accession>
<organism evidence="1 2">
    <name type="scientific">Pseudomonas brassicacearum</name>
    <dbReference type="NCBI Taxonomy" id="930166"/>
    <lineage>
        <taxon>Bacteria</taxon>
        <taxon>Pseudomonadati</taxon>
        <taxon>Pseudomonadota</taxon>
        <taxon>Gammaproteobacteria</taxon>
        <taxon>Pseudomonadales</taxon>
        <taxon>Pseudomonadaceae</taxon>
        <taxon>Pseudomonas</taxon>
    </lineage>
</organism>
<reference evidence="1 2" key="1">
    <citation type="submission" date="2016-10" db="EMBL/GenBank/DDBJ databases">
        <title>Comparative genome analysis of multiple Pseudomonas spp. focuses on biocontrol and plant growth promoting traits.</title>
        <authorList>
            <person name="Tao X.-Y."/>
            <person name="Taylor C.G."/>
        </authorList>
    </citation>
    <scope>NUCLEOTIDE SEQUENCE [LARGE SCALE GENOMIC DNA]</scope>
    <source>
        <strain evidence="1 2">38D7</strain>
    </source>
</reference>
<proteinExistence type="predicted"/>
<sequence>MADTKIASSLTPASNQAGKSAAVRQFKITDIPDAMDKMKWPVAAKLMQHWFNGKPWPTADGAMSKEVKDHVVLPKDPYVEDAIVKMAWLNQFEPAKAVIKELRSVWNNPAAQKNISDKIKSKYLGKAPGVYPFKFDGSARKVEEFGYSNNRAVKFGLIEKTDELRAALANFNVRVFPEGKVIISVDSIQLFADRIGFYVEDAYDFNDAPDDNFSQPLGYWNFDGIANPAYATAANAGMAQMKSDMTSNPFLDPQDAQKMFKELDESRYFYISNSHFVKYRADFGKGGDFQVLSDVQYESVPLTVINVWNK</sequence>
<evidence type="ECO:0000313" key="1">
    <source>
        <dbReference type="EMBL" id="RON21778.1"/>
    </source>
</evidence>
<dbReference type="RefSeq" id="WP_123433142.1">
    <property type="nucleotide sequence ID" value="NZ_MOBK01000004.1"/>
</dbReference>
<gene>
    <name evidence="1" type="ORF">BK660_09365</name>
</gene>
<name>A0A423I8G7_9PSED</name>